<dbReference type="PROSITE" id="PS50943">
    <property type="entry name" value="HTH_CROC1"/>
    <property type="match status" value="1"/>
</dbReference>
<evidence type="ECO:0000313" key="3">
    <source>
        <dbReference type="Proteomes" id="UP000501558"/>
    </source>
</evidence>
<dbReference type="SUPFAM" id="SSF47413">
    <property type="entry name" value="lambda repressor-like DNA-binding domains"/>
    <property type="match status" value="1"/>
</dbReference>
<dbReference type="Pfam" id="PF01381">
    <property type="entry name" value="HTH_3"/>
    <property type="match status" value="1"/>
</dbReference>
<dbReference type="EMBL" id="CP047628">
    <property type="protein sequence ID" value="QIW57870.1"/>
    <property type="molecule type" value="Genomic_DNA"/>
</dbReference>
<sequence length="61" mass="7168">MWEEVEKQMLLKKLNQNQLAKKMGIRNGTLSDFKKGRIKNPSFKLMKKIADALDISLDEFR</sequence>
<dbReference type="CDD" id="cd00093">
    <property type="entry name" value="HTH_XRE"/>
    <property type="match status" value="1"/>
</dbReference>
<dbReference type="Gene3D" id="1.10.260.40">
    <property type="entry name" value="lambda repressor-like DNA-binding domains"/>
    <property type="match status" value="1"/>
</dbReference>
<proteinExistence type="predicted"/>
<dbReference type="AlphaFoldDB" id="A0AAE6YKL4"/>
<name>A0AAE6YKL4_9LACT</name>
<protein>
    <submittedName>
        <fullName evidence="2">Helix-turn-helix domain-containing protein</fullName>
    </submittedName>
</protein>
<feature type="domain" description="HTH cro/C1-type" evidence="1">
    <location>
        <begin position="5"/>
        <end position="60"/>
    </location>
</feature>
<keyword evidence="3" id="KW-1185">Reference proteome</keyword>
<dbReference type="InterPro" id="IPR010982">
    <property type="entry name" value="Lambda_DNA-bd_dom_sf"/>
</dbReference>
<dbReference type="GO" id="GO:0003677">
    <property type="term" value="F:DNA binding"/>
    <property type="evidence" value="ECO:0007669"/>
    <property type="project" value="InterPro"/>
</dbReference>
<dbReference type="Proteomes" id="UP000501558">
    <property type="component" value="Chromosome"/>
</dbReference>
<evidence type="ECO:0000259" key="1">
    <source>
        <dbReference type="PROSITE" id="PS50943"/>
    </source>
</evidence>
<reference evidence="2 3" key="1">
    <citation type="submission" date="2019-12" db="EMBL/GenBank/DDBJ databases">
        <title>Whole genome sequences of Lactococcus raffinolactis strains isolated from sewage.</title>
        <authorList>
            <person name="Ybazeta G."/>
            <person name="Ross M."/>
            <person name="Brabant-Kirwan D."/>
            <person name="Saleh M."/>
            <person name="Dillon J.A."/>
            <person name="Splinter K."/>
            <person name="Nokhbeh R."/>
        </authorList>
    </citation>
    <scope>NUCLEOTIDE SEQUENCE [LARGE SCALE GENOMIC DNA]</scope>
    <source>
        <strain evidence="2 3">Lr_19_14</strain>
    </source>
</reference>
<dbReference type="InterPro" id="IPR001387">
    <property type="entry name" value="Cro/C1-type_HTH"/>
</dbReference>
<evidence type="ECO:0000313" key="2">
    <source>
        <dbReference type="EMBL" id="QIW57870.1"/>
    </source>
</evidence>
<dbReference type="RefSeq" id="WP_167841087.1">
    <property type="nucleotide sequence ID" value="NZ_CP047628.1"/>
</dbReference>
<gene>
    <name evidence="2" type="ORF">GU334_02565</name>
</gene>
<accession>A0AAE6YKL4</accession>
<organism evidence="2 3">
    <name type="scientific">Pseudolactococcus raffinolactis</name>
    <dbReference type="NCBI Taxonomy" id="1366"/>
    <lineage>
        <taxon>Bacteria</taxon>
        <taxon>Bacillati</taxon>
        <taxon>Bacillota</taxon>
        <taxon>Bacilli</taxon>
        <taxon>Lactobacillales</taxon>
        <taxon>Streptococcaceae</taxon>
        <taxon>Pseudolactococcus</taxon>
    </lineage>
</organism>
<dbReference type="SMART" id="SM00530">
    <property type="entry name" value="HTH_XRE"/>
    <property type="match status" value="1"/>
</dbReference>